<comment type="caution">
    <text evidence="1">The sequence shown here is derived from an EMBL/GenBank/DDBJ whole genome shotgun (WGS) entry which is preliminary data.</text>
</comment>
<name>A0A6B0SSD9_9EURY</name>
<proteinExistence type="predicted"/>
<dbReference type="Proteomes" id="UP000437065">
    <property type="component" value="Unassembled WGS sequence"/>
</dbReference>
<keyword evidence="2" id="KW-1185">Reference proteome</keyword>
<evidence type="ECO:0000313" key="2">
    <source>
        <dbReference type="Proteomes" id="UP000437065"/>
    </source>
</evidence>
<evidence type="ECO:0000313" key="1">
    <source>
        <dbReference type="EMBL" id="MXR41844.1"/>
    </source>
</evidence>
<dbReference type="OrthoDB" id="214394at2157"/>
<dbReference type="RefSeq" id="WP_159666997.1">
    <property type="nucleotide sequence ID" value="NZ_WUUS01000006.1"/>
</dbReference>
<gene>
    <name evidence="1" type="ORF">GRX01_10915</name>
</gene>
<accession>A0A6B0SSD9</accession>
<dbReference type="EMBL" id="WUUS01000006">
    <property type="protein sequence ID" value="MXR41844.1"/>
    <property type="molecule type" value="Genomic_DNA"/>
</dbReference>
<sequence length="122" mass="13509">MRSSQIHRDSRYDAVGLDTEGKIVVTLEAERANNDRYRAVPEDYDALAAPEPEAAIWVVKTGAVGHEVLTALNRLADGEPRVAKTYDENPPPSQWLIDEPGFTELRTAGTLLRDLDLRHADG</sequence>
<organism evidence="1 2">
    <name type="scientific">Halobaculum saliterrae</name>
    <dbReference type="NCBI Taxonomy" id="2073113"/>
    <lineage>
        <taxon>Archaea</taxon>
        <taxon>Methanobacteriati</taxon>
        <taxon>Methanobacteriota</taxon>
        <taxon>Stenosarchaea group</taxon>
        <taxon>Halobacteria</taxon>
        <taxon>Halobacteriales</taxon>
        <taxon>Haloferacaceae</taxon>
        <taxon>Halobaculum</taxon>
    </lineage>
</organism>
<protein>
    <submittedName>
        <fullName evidence="1">Uncharacterized protein</fullName>
    </submittedName>
</protein>
<dbReference type="AlphaFoldDB" id="A0A6B0SSD9"/>
<reference evidence="1 2" key="1">
    <citation type="submission" date="2019-12" db="EMBL/GenBank/DDBJ databases">
        <title>Isolation and characterization of three novel carbon monoxide-oxidizing members of Halobacteria from salione crusts and soils.</title>
        <authorList>
            <person name="Myers M.R."/>
            <person name="King G.M."/>
        </authorList>
    </citation>
    <scope>NUCLEOTIDE SEQUENCE [LARGE SCALE GENOMIC DNA]</scope>
    <source>
        <strain evidence="1 2">WSA2</strain>
    </source>
</reference>